<comment type="caution">
    <text evidence="1">The sequence shown here is derived from an EMBL/GenBank/DDBJ whole genome shotgun (WGS) entry which is preliminary data.</text>
</comment>
<dbReference type="RefSeq" id="WP_184219948.1">
    <property type="nucleotide sequence ID" value="NZ_JACIIU010000002.1"/>
</dbReference>
<keyword evidence="2" id="KW-1185">Reference proteome</keyword>
<reference evidence="1 2" key="1">
    <citation type="submission" date="2020-08" db="EMBL/GenBank/DDBJ databases">
        <title>Genomic Encyclopedia of Type Strains, Phase IV (KMG-IV): sequencing the most valuable type-strain genomes for metagenomic binning, comparative biology and taxonomic classification.</title>
        <authorList>
            <person name="Goeker M."/>
        </authorList>
    </citation>
    <scope>NUCLEOTIDE SEQUENCE [LARGE SCALE GENOMIC DNA]</scope>
    <source>
        <strain evidence="1 2">DSM 22336</strain>
    </source>
</reference>
<dbReference type="EMBL" id="JACIIU010000002">
    <property type="protein sequence ID" value="MBB6260138.1"/>
    <property type="molecule type" value="Genomic_DNA"/>
</dbReference>
<organism evidence="1 2">
    <name type="scientific">Paenochrobactrum gallinarii</name>
    <dbReference type="NCBI Taxonomy" id="643673"/>
    <lineage>
        <taxon>Bacteria</taxon>
        <taxon>Pseudomonadati</taxon>
        <taxon>Pseudomonadota</taxon>
        <taxon>Alphaproteobacteria</taxon>
        <taxon>Hyphomicrobiales</taxon>
        <taxon>Brucellaceae</taxon>
        <taxon>Paenochrobactrum</taxon>
    </lineage>
</organism>
<evidence type="ECO:0000313" key="1">
    <source>
        <dbReference type="EMBL" id="MBB6260138.1"/>
    </source>
</evidence>
<evidence type="ECO:0000313" key="2">
    <source>
        <dbReference type="Proteomes" id="UP000555393"/>
    </source>
</evidence>
<sequence>MSKMYDVQSAGSLTESSDWNYFAPEVAPKPSLFSVQLLREAAMSLVELRRVSHSFQARDLVALLKCHAARRQRASMPKATIHMKTCVSRGRQAVRIVLK</sequence>
<name>A0A841M1W7_9HYPH</name>
<accession>A0A841M1W7</accession>
<dbReference type="Proteomes" id="UP000555393">
    <property type="component" value="Unassembled WGS sequence"/>
</dbReference>
<protein>
    <submittedName>
        <fullName evidence="1">Uncharacterized protein</fullName>
    </submittedName>
</protein>
<proteinExistence type="predicted"/>
<dbReference type="AlphaFoldDB" id="A0A841M1W7"/>
<gene>
    <name evidence="1" type="ORF">FHS77_000662</name>
</gene>